<dbReference type="EMBL" id="GBXM01076175">
    <property type="protein sequence ID" value="JAH32402.1"/>
    <property type="molecule type" value="Transcribed_RNA"/>
</dbReference>
<organism evidence="1">
    <name type="scientific">Anguilla anguilla</name>
    <name type="common">European freshwater eel</name>
    <name type="synonym">Muraena anguilla</name>
    <dbReference type="NCBI Taxonomy" id="7936"/>
    <lineage>
        <taxon>Eukaryota</taxon>
        <taxon>Metazoa</taxon>
        <taxon>Chordata</taxon>
        <taxon>Craniata</taxon>
        <taxon>Vertebrata</taxon>
        <taxon>Euteleostomi</taxon>
        <taxon>Actinopterygii</taxon>
        <taxon>Neopterygii</taxon>
        <taxon>Teleostei</taxon>
        <taxon>Anguilliformes</taxon>
        <taxon>Anguillidae</taxon>
        <taxon>Anguilla</taxon>
    </lineage>
</organism>
<evidence type="ECO:0000313" key="1">
    <source>
        <dbReference type="EMBL" id="JAH26834.1"/>
    </source>
</evidence>
<sequence>MWRVHDTRLVTNGPRVTFYSFTRAVCAWSRPLLPLTRLHPPSHSHDITTS</sequence>
<name>A0A0E9RCN0_ANGAN</name>
<dbReference type="EMBL" id="GBXM01081743">
    <property type="protein sequence ID" value="JAH26834.1"/>
    <property type="molecule type" value="Transcribed_RNA"/>
</dbReference>
<dbReference type="AlphaFoldDB" id="A0A0E9RCN0"/>
<proteinExistence type="predicted"/>
<accession>A0A0E9RCN0</accession>
<protein>
    <submittedName>
        <fullName evidence="1">Uncharacterized protein</fullName>
    </submittedName>
</protein>
<reference evidence="1" key="1">
    <citation type="submission" date="2014-11" db="EMBL/GenBank/DDBJ databases">
        <authorList>
            <person name="Amaro Gonzalez C."/>
        </authorList>
    </citation>
    <scope>NUCLEOTIDE SEQUENCE</scope>
</reference>
<reference evidence="1" key="2">
    <citation type="journal article" date="2015" name="Fish Shellfish Immunol.">
        <title>Early steps in the European eel (Anguilla anguilla)-Vibrio vulnificus interaction in the gills: Role of the RtxA13 toxin.</title>
        <authorList>
            <person name="Callol A."/>
            <person name="Pajuelo D."/>
            <person name="Ebbesson L."/>
            <person name="Teles M."/>
            <person name="MacKenzie S."/>
            <person name="Amaro C."/>
        </authorList>
    </citation>
    <scope>NUCLEOTIDE SEQUENCE</scope>
</reference>